<protein>
    <recommendedName>
        <fullName evidence="3">DUF2778 domain-containing protein</fullName>
    </recommendedName>
</protein>
<dbReference type="AlphaFoldDB" id="A0A1M6ADN2"/>
<organism evidence="1 2">
    <name type="scientific">Vibrio aerogenes CECT 7868</name>
    <dbReference type="NCBI Taxonomy" id="1216006"/>
    <lineage>
        <taxon>Bacteria</taxon>
        <taxon>Pseudomonadati</taxon>
        <taxon>Pseudomonadota</taxon>
        <taxon>Gammaproteobacteria</taxon>
        <taxon>Vibrionales</taxon>
        <taxon>Vibrionaceae</taxon>
        <taxon>Vibrio</taxon>
    </lineage>
</organism>
<dbReference type="EMBL" id="FQXZ01000039">
    <property type="protein sequence ID" value="SHI34521.1"/>
    <property type="molecule type" value="Genomic_DNA"/>
</dbReference>
<evidence type="ECO:0000313" key="1">
    <source>
        <dbReference type="EMBL" id="SHI34521.1"/>
    </source>
</evidence>
<sequence>MKAGRDKSLISCITCASNPVPASDHQKAFLPLFRPEKGLGPHTGIYSLRLRPDAGNQMFGRNGFMIHGDSRVHPGRASEGCIILRFHVRQQIWLSNDRQLEVVE</sequence>
<keyword evidence="2" id="KW-1185">Reference proteome</keyword>
<dbReference type="STRING" id="1216006.VA7868_03548"/>
<dbReference type="OrthoDB" id="7569468at2"/>
<evidence type="ECO:0008006" key="3">
    <source>
        <dbReference type="Google" id="ProtNLM"/>
    </source>
</evidence>
<reference evidence="1 2" key="1">
    <citation type="submission" date="2016-11" db="EMBL/GenBank/DDBJ databases">
        <authorList>
            <person name="Jaros S."/>
            <person name="Januszkiewicz K."/>
            <person name="Wedrychowicz H."/>
        </authorList>
    </citation>
    <scope>NUCLEOTIDE SEQUENCE [LARGE SCALE GENOMIC DNA]</scope>
    <source>
        <strain evidence="1 2">CECT 7868</strain>
    </source>
</reference>
<dbReference type="RefSeq" id="WP_073605150.1">
    <property type="nucleotide sequence ID" value="NZ_FQXZ01000039.1"/>
</dbReference>
<name>A0A1M6ADN2_9VIBR</name>
<accession>A0A1M6ADN2</accession>
<dbReference type="Proteomes" id="UP000184608">
    <property type="component" value="Unassembled WGS sequence"/>
</dbReference>
<proteinExistence type="predicted"/>
<evidence type="ECO:0000313" key="2">
    <source>
        <dbReference type="Proteomes" id="UP000184608"/>
    </source>
</evidence>
<gene>
    <name evidence="1" type="ORF">VA7868_03548</name>
</gene>